<dbReference type="Proteomes" id="UP000190951">
    <property type="component" value="Chromosome"/>
</dbReference>
<sequence>MGYSVIDIIDKAMDIVIRRKDEYEKIKKENNNNPAINVMTSVLLKESDKNIEYYKKLKQSIKDIELEDIDFVIYDKMSFLINQFNKKTYIHNIRSVKDYLNFSIELERDAYSLIVDIQGRFVKNTSDVNTKTYKILSDIIKSKYKHITELEKVLKRKQ</sequence>
<evidence type="ECO:0000313" key="1">
    <source>
        <dbReference type="EMBL" id="URZ09856.1"/>
    </source>
</evidence>
<gene>
    <name evidence="1" type="ORF">CROST_005550</name>
</gene>
<organism evidence="1 2">
    <name type="scientific">Clostridium felsineum</name>
    <dbReference type="NCBI Taxonomy" id="36839"/>
    <lineage>
        <taxon>Bacteria</taxon>
        <taxon>Bacillati</taxon>
        <taxon>Bacillota</taxon>
        <taxon>Clostridia</taxon>
        <taxon>Eubacteriales</taxon>
        <taxon>Clostridiaceae</taxon>
        <taxon>Clostridium</taxon>
    </lineage>
</organism>
<proteinExistence type="predicted"/>
<dbReference type="RefSeq" id="WP_077835846.1">
    <property type="nucleotide sequence ID" value="NZ_CP096983.1"/>
</dbReference>
<reference evidence="1 2" key="1">
    <citation type="submission" date="2022-04" db="EMBL/GenBank/DDBJ databases">
        <title>Genome sequence of C. roseum typestrain.</title>
        <authorList>
            <person name="Poehlein A."/>
            <person name="Schoch T."/>
            <person name="Duerre P."/>
            <person name="Daniel R."/>
        </authorList>
    </citation>
    <scope>NUCLEOTIDE SEQUENCE [LARGE SCALE GENOMIC DNA]</scope>
    <source>
        <strain evidence="1 2">DSM 7320</strain>
    </source>
</reference>
<evidence type="ECO:0000313" key="2">
    <source>
        <dbReference type="Proteomes" id="UP000190951"/>
    </source>
</evidence>
<accession>A0A1S8LCB8</accession>
<dbReference type="AlphaFoldDB" id="A0A1S8LCB8"/>
<dbReference type="KEGG" id="crw:CROST_005550"/>
<dbReference type="EMBL" id="CP096983">
    <property type="protein sequence ID" value="URZ09856.1"/>
    <property type="molecule type" value="Genomic_DNA"/>
</dbReference>
<name>A0A1S8LCB8_9CLOT</name>
<dbReference type="STRING" id="84029.CROST_12320"/>
<protein>
    <submittedName>
        <fullName evidence="1">Uncharacterized protein</fullName>
    </submittedName>
</protein>
<keyword evidence="2" id="KW-1185">Reference proteome</keyword>